<dbReference type="Pfam" id="PF03412">
    <property type="entry name" value="Peptidase_C39"/>
    <property type="match status" value="1"/>
</dbReference>
<dbReference type="GO" id="GO:0006508">
    <property type="term" value="P:proteolysis"/>
    <property type="evidence" value="ECO:0007669"/>
    <property type="project" value="InterPro"/>
</dbReference>
<dbReference type="EMBL" id="UHEN01000001">
    <property type="protein sequence ID" value="SUN06806.1"/>
    <property type="molecule type" value="Genomic_DNA"/>
</dbReference>
<dbReference type="AlphaFoldDB" id="A0A380IEV0"/>
<reference evidence="2 3" key="1">
    <citation type="submission" date="2018-06" db="EMBL/GenBank/DDBJ databases">
        <authorList>
            <consortium name="Pathogen Informatics"/>
            <person name="Doyle S."/>
        </authorList>
    </citation>
    <scope>NUCLEOTIDE SEQUENCE [LARGE SCALE GENOMIC DNA]</scope>
    <source>
        <strain evidence="2 3">NCTC12957</strain>
    </source>
</reference>
<dbReference type="GO" id="GO:0008233">
    <property type="term" value="F:peptidase activity"/>
    <property type="evidence" value="ECO:0007669"/>
    <property type="project" value="InterPro"/>
</dbReference>
<dbReference type="Gene3D" id="3.90.70.10">
    <property type="entry name" value="Cysteine proteinases"/>
    <property type="match status" value="1"/>
</dbReference>
<dbReference type="GO" id="GO:0005524">
    <property type="term" value="F:ATP binding"/>
    <property type="evidence" value="ECO:0007669"/>
    <property type="project" value="InterPro"/>
</dbReference>
<proteinExistence type="predicted"/>
<dbReference type="Proteomes" id="UP000255213">
    <property type="component" value="Unassembled WGS sequence"/>
</dbReference>
<evidence type="ECO:0000313" key="2">
    <source>
        <dbReference type="EMBL" id="SUN06806.1"/>
    </source>
</evidence>
<evidence type="ECO:0000313" key="3">
    <source>
        <dbReference type="Proteomes" id="UP000255213"/>
    </source>
</evidence>
<name>A0A380IEV0_STRAI</name>
<keyword evidence="2" id="KW-0378">Hydrolase</keyword>
<accession>A0A380IEV0</accession>
<organism evidence="2 3">
    <name type="scientific">Streptococcus acidominimus</name>
    <dbReference type="NCBI Taxonomy" id="1326"/>
    <lineage>
        <taxon>Bacteria</taxon>
        <taxon>Bacillati</taxon>
        <taxon>Bacillota</taxon>
        <taxon>Bacilli</taxon>
        <taxon>Lactobacillales</taxon>
        <taxon>Streptococcaceae</taxon>
        <taxon>Streptococcus</taxon>
    </lineage>
</organism>
<protein>
    <submittedName>
        <fullName evidence="2">Bacteriocin ABC transoporter</fullName>
        <ecNumber evidence="2">3.4.22.-</ecNumber>
    </submittedName>
</protein>
<evidence type="ECO:0000259" key="1">
    <source>
        <dbReference type="Pfam" id="PF03412"/>
    </source>
</evidence>
<gene>
    <name evidence="2" type="primary">lagD_1</name>
    <name evidence="2" type="ORF">NCTC12957_00827</name>
</gene>
<dbReference type="GO" id="GO:0016020">
    <property type="term" value="C:membrane"/>
    <property type="evidence" value="ECO:0007669"/>
    <property type="project" value="InterPro"/>
</dbReference>
<dbReference type="InterPro" id="IPR005074">
    <property type="entry name" value="Peptidase_C39"/>
</dbReference>
<sequence>MKIREIIGTDMYGTTVSGIVSGLEKLNFTVKAVRVAQEDLTAALTFPAILQIKNNLGQNHFVVLHHIKKNAQFFVADPARGILKMSRDEMREGYQGIALFMVPNSDFEKGNLKGKGFLELFGTLIFSQKGLVATVI</sequence>
<dbReference type="EC" id="3.4.22.-" evidence="2"/>
<feature type="domain" description="Peptidase C39" evidence="1">
    <location>
        <begin position="2"/>
        <end position="105"/>
    </location>
</feature>